<organism evidence="8 9">
    <name type="scientific">Collybiopsis luxurians FD-317 M1</name>
    <dbReference type="NCBI Taxonomy" id="944289"/>
    <lineage>
        <taxon>Eukaryota</taxon>
        <taxon>Fungi</taxon>
        <taxon>Dikarya</taxon>
        <taxon>Basidiomycota</taxon>
        <taxon>Agaricomycotina</taxon>
        <taxon>Agaricomycetes</taxon>
        <taxon>Agaricomycetidae</taxon>
        <taxon>Agaricales</taxon>
        <taxon>Marasmiineae</taxon>
        <taxon>Omphalotaceae</taxon>
        <taxon>Collybiopsis</taxon>
        <taxon>Collybiopsis luxurians</taxon>
    </lineage>
</organism>
<dbReference type="AlphaFoldDB" id="A0A0D0C7K6"/>
<reference evidence="8 9" key="1">
    <citation type="submission" date="2014-04" db="EMBL/GenBank/DDBJ databases">
        <title>Evolutionary Origins and Diversification of the Mycorrhizal Mutualists.</title>
        <authorList>
            <consortium name="DOE Joint Genome Institute"/>
            <consortium name="Mycorrhizal Genomics Consortium"/>
            <person name="Kohler A."/>
            <person name="Kuo A."/>
            <person name="Nagy L.G."/>
            <person name="Floudas D."/>
            <person name="Copeland A."/>
            <person name="Barry K.W."/>
            <person name="Cichocki N."/>
            <person name="Veneault-Fourrey C."/>
            <person name="LaButti K."/>
            <person name="Lindquist E.A."/>
            <person name="Lipzen A."/>
            <person name="Lundell T."/>
            <person name="Morin E."/>
            <person name="Murat C."/>
            <person name="Riley R."/>
            <person name="Ohm R."/>
            <person name="Sun H."/>
            <person name="Tunlid A."/>
            <person name="Henrissat B."/>
            <person name="Grigoriev I.V."/>
            <person name="Hibbett D.S."/>
            <person name="Martin F."/>
        </authorList>
    </citation>
    <scope>NUCLEOTIDE SEQUENCE [LARGE SCALE GENOMIC DNA]</scope>
    <source>
        <strain evidence="8 9">FD-317 M1</strain>
    </source>
</reference>
<dbReference type="HOGENOM" id="CLU_009665_6_1_1"/>
<dbReference type="Gene3D" id="3.50.50.60">
    <property type="entry name" value="FAD/NAD(P)-binding domain"/>
    <property type="match status" value="1"/>
</dbReference>
<evidence type="ECO:0000256" key="5">
    <source>
        <dbReference type="ARBA" id="ARBA00023002"/>
    </source>
</evidence>
<feature type="domain" description="FAD-binding" evidence="7">
    <location>
        <begin position="13"/>
        <end position="246"/>
    </location>
</feature>
<sequence length="310" mass="35301">MQATLLKHVPEICRIHLDHRLLRCEEKEDCVKLFFKNDEEANCDVLIAADGIHSVVRELIPNRGLFYTGTQVFRGLIPKEKMQKLYPDHRTIRDPVNYSGKNQHIVVYPISGGRIINVVAFFSKPEDEGKPMDDLEIRSATTEEAVDKFSGWEDEVTQLLKSIEKPTRWVIRDLYPMETYVSRRIALVGDAAHNMTPHLGAGAGQAMEDGYILGRLFSEGGSARWDRILQAYDLVRHPFGNMIQRNARAQGFNYELNAPGLENIKEKGQELSPEQISILRNAITENRSWYENDADEDLARAVEFLNESSG</sequence>
<keyword evidence="9" id="KW-1185">Reference proteome</keyword>
<dbReference type="PANTHER" id="PTHR13789:SF318">
    <property type="entry name" value="GERANYLGERANYL DIPHOSPHATE REDUCTASE"/>
    <property type="match status" value="1"/>
</dbReference>
<proteinExistence type="inferred from homology"/>
<evidence type="ECO:0000256" key="1">
    <source>
        <dbReference type="ARBA" id="ARBA00001974"/>
    </source>
</evidence>
<accession>A0A0D0C7K6</accession>
<evidence type="ECO:0000259" key="7">
    <source>
        <dbReference type="Pfam" id="PF01494"/>
    </source>
</evidence>
<protein>
    <recommendedName>
        <fullName evidence="7">FAD-binding domain-containing protein</fullName>
    </recommendedName>
</protein>
<comment type="similarity">
    <text evidence="2">Belongs to the paxM FAD-dependent monooxygenase family.</text>
</comment>
<evidence type="ECO:0000256" key="3">
    <source>
        <dbReference type="ARBA" id="ARBA00022630"/>
    </source>
</evidence>
<keyword evidence="4" id="KW-0274">FAD</keyword>
<dbReference type="InterPro" id="IPR050493">
    <property type="entry name" value="FAD-dep_Monooxygenase_BioMet"/>
</dbReference>
<comment type="cofactor">
    <cofactor evidence="1">
        <name>FAD</name>
        <dbReference type="ChEBI" id="CHEBI:57692"/>
    </cofactor>
</comment>
<dbReference type="InterPro" id="IPR036188">
    <property type="entry name" value="FAD/NAD-bd_sf"/>
</dbReference>
<evidence type="ECO:0000256" key="6">
    <source>
        <dbReference type="ARBA" id="ARBA00023033"/>
    </source>
</evidence>
<gene>
    <name evidence="8" type="ORF">GYMLUDRAFT_51025</name>
</gene>
<dbReference type="GO" id="GO:0004497">
    <property type="term" value="F:monooxygenase activity"/>
    <property type="evidence" value="ECO:0007669"/>
    <property type="project" value="UniProtKB-KW"/>
</dbReference>
<keyword evidence="5" id="KW-0560">Oxidoreductase</keyword>
<dbReference type="SUPFAM" id="SSF54373">
    <property type="entry name" value="FAD-linked reductases, C-terminal domain"/>
    <property type="match status" value="1"/>
</dbReference>
<dbReference type="PRINTS" id="PR00420">
    <property type="entry name" value="RNGMNOXGNASE"/>
</dbReference>
<name>A0A0D0C7K6_9AGAR</name>
<dbReference type="Proteomes" id="UP000053593">
    <property type="component" value="Unassembled WGS sequence"/>
</dbReference>
<dbReference type="SUPFAM" id="SSF51905">
    <property type="entry name" value="FAD/NAD(P)-binding domain"/>
    <property type="match status" value="1"/>
</dbReference>
<dbReference type="EMBL" id="KN834886">
    <property type="protein sequence ID" value="KIK50758.1"/>
    <property type="molecule type" value="Genomic_DNA"/>
</dbReference>
<dbReference type="Pfam" id="PF01494">
    <property type="entry name" value="FAD_binding_3"/>
    <property type="match status" value="1"/>
</dbReference>
<keyword evidence="3" id="KW-0285">Flavoprotein</keyword>
<evidence type="ECO:0000313" key="8">
    <source>
        <dbReference type="EMBL" id="KIK50758.1"/>
    </source>
</evidence>
<evidence type="ECO:0000256" key="2">
    <source>
        <dbReference type="ARBA" id="ARBA00007992"/>
    </source>
</evidence>
<evidence type="ECO:0000256" key="4">
    <source>
        <dbReference type="ARBA" id="ARBA00022827"/>
    </source>
</evidence>
<evidence type="ECO:0000313" key="9">
    <source>
        <dbReference type="Proteomes" id="UP000053593"/>
    </source>
</evidence>
<dbReference type="PANTHER" id="PTHR13789">
    <property type="entry name" value="MONOOXYGENASE"/>
    <property type="match status" value="1"/>
</dbReference>
<dbReference type="GO" id="GO:0071949">
    <property type="term" value="F:FAD binding"/>
    <property type="evidence" value="ECO:0007669"/>
    <property type="project" value="InterPro"/>
</dbReference>
<dbReference type="OrthoDB" id="417877at2759"/>
<dbReference type="InterPro" id="IPR002938">
    <property type="entry name" value="FAD-bd"/>
</dbReference>
<keyword evidence="6" id="KW-0503">Monooxygenase</keyword>